<evidence type="ECO:0000256" key="2">
    <source>
        <dbReference type="ARBA" id="ARBA00093774"/>
    </source>
</evidence>
<dbReference type="RefSeq" id="WP_167997387.1">
    <property type="nucleotide sequence ID" value="NZ_JAATEM010000026.1"/>
</dbReference>
<accession>A0ABX1A890</accession>
<evidence type="ECO:0000256" key="4">
    <source>
        <dbReference type="SAM" id="SignalP"/>
    </source>
</evidence>
<organism evidence="6 7">
    <name type="scientific">Streptomyces composti</name>
    <dbReference type="NCBI Taxonomy" id="2720025"/>
    <lineage>
        <taxon>Bacteria</taxon>
        <taxon>Bacillati</taxon>
        <taxon>Actinomycetota</taxon>
        <taxon>Actinomycetes</taxon>
        <taxon>Kitasatosporales</taxon>
        <taxon>Streptomycetaceae</taxon>
        <taxon>Streptomyces</taxon>
    </lineage>
</organism>
<comment type="similarity">
    <text evidence="2">Belongs to the MTB12 family.</text>
</comment>
<feature type="region of interest" description="Disordered" evidence="3">
    <location>
        <begin position="47"/>
        <end position="84"/>
    </location>
</feature>
<feature type="region of interest" description="Disordered" evidence="3">
    <location>
        <begin position="1"/>
        <end position="30"/>
    </location>
</feature>
<evidence type="ECO:0000256" key="1">
    <source>
        <dbReference type="ARBA" id="ARBA00022729"/>
    </source>
</evidence>
<dbReference type="InterPro" id="IPR058644">
    <property type="entry name" value="Mtb12-like_C"/>
</dbReference>
<proteinExistence type="inferred from homology"/>
<keyword evidence="7" id="KW-1185">Reference proteome</keyword>
<feature type="domain" description="Low molecular weight antigen MTB12-like C-terminal" evidence="5">
    <location>
        <begin position="81"/>
        <end position="190"/>
    </location>
</feature>
<feature type="chain" id="PRO_5045342519" description="Low molecular weight antigen MTB12-like C-terminal domain-containing protein" evidence="4">
    <location>
        <begin position="47"/>
        <end position="198"/>
    </location>
</feature>
<sequence length="198" mass="20377">MVLGSDLRRGTRGTRGTRGRGRGPRTARRGSALAAAVILVLGPGLAACGDDDDGGGDSSPPPTPTPERTTSAPASAPADRAAAEREIRQNWEKFFDPATSMEDKTTVLENGERMAPVLQAFSGDQRGGQVQAKVTEITFTSPTEADVTYTLTLQGATALPDASGTAVEQDGTWKVSAKTLCALVQMSGNGSATAVPGC</sequence>
<comment type="caution">
    <text evidence="6">The sequence shown here is derived from an EMBL/GenBank/DDBJ whole genome shotgun (WGS) entry which is preliminary data.</text>
</comment>
<evidence type="ECO:0000313" key="7">
    <source>
        <dbReference type="Proteomes" id="UP000730591"/>
    </source>
</evidence>
<dbReference type="Pfam" id="PF26580">
    <property type="entry name" value="Mtb12_C"/>
    <property type="match status" value="1"/>
</dbReference>
<keyword evidence="1 4" id="KW-0732">Signal</keyword>
<feature type="compositionally biased region" description="Low complexity" evidence="3">
    <location>
        <begin position="66"/>
        <end position="80"/>
    </location>
</feature>
<dbReference type="Proteomes" id="UP000730591">
    <property type="component" value="Unassembled WGS sequence"/>
</dbReference>
<evidence type="ECO:0000256" key="3">
    <source>
        <dbReference type="SAM" id="MobiDB-lite"/>
    </source>
</evidence>
<evidence type="ECO:0000313" key="6">
    <source>
        <dbReference type="EMBL" id="NJP52540.1"/>
    </source>
</evidence>
<dbReference type="EMBL" id="JAATEM010000026">
    <property type="protein sequence ID" value="NJP52540.1"/>
    <property type="molecule type" value="Genomic_DNA"/>
</dbReference>
<protein>
    <recommendedName>
        <fullName evidence="5">Low molecular weight antigen MTB12-like C-terminal domain-containing protein</fullName>
    </recommendedName>
</protein>
<feature type="compositionally biased region" description="Basic residues" evidence="3">
    <location>
        <begin position="10"/>
        <end position="28"/>
    </location>
</feature>
<gene>
    <name evidence="6" type="ORF">HCJ93_21380</name>
</gene>
<reference evidence="6 7" key="1">
    <citation type="submission" date="2020-03" db="EMBL/GenBank/DDBJ databases">
        <title>WGS of actinomycetes isolated from Thailand.</title>
        <authorList>
            <person name="Thawai C."/>
        </authorList>
    </citation>
    <scope>NUCLEOTIDE SEQUENCE [LARGE SCALE GENOMIC DNA]</scope>
    <source>
        <strain evidence="6 7">SBST2-5</strain>
    </source>
</reference>
<evidence type="ECO:0000259" key="5">
    <source>
        <dbReference type="Pfam" id="PF26580"/>
    </source>
</evidence>
<feature type="signal peptide" evidence="4">
    <location>
        <begin position="1"/>
        <end position="46"/>
    </location>
</feature>
<name>A0ABX1A890_9ACTN</name>